<evidence type="ECO:0000313" key="6">
    <source>
        <dbReference type="EMBL" id="SHH44898.1"/>
    </source>
</evidence>
<dbReference type="Pfam" id="PF00126">
    <property type="entry name" value="HTH_1"/>
    <property type="match status" value="1"/>
</dbReference>
<dbReference type="SUPFAM" id="SSF53850">
    <property type="entry name" value="Periplasmic binding protein-like II"/>
    <property type="match status" value="1"/>
</dbReference>
<dbReference type="InterPro" id="IPR005119">
    <property type="entry name" value="LysR_subst-bd"/>
</dbReference>
<dbReference type="RefSeq" id="WP_073008154.1">
    <property type="nucleotide sequence ID" value="NZ_FQXD01000007.1"/>
</dbReference>
<proteinExistence type="inferred from homology"/>
<evidence type="ECO:0000256" key="4">
    <source>
        <dbReference type="ARBA" id="ARBA00023163"/>
    </source>
</evidence>
<dbReference type="FunFam" id="1.10.10.10:FF:000001">
    <property type="entry name" value="LysR family transcriptional regulator"/>
    <property type="match status" value="1"/>
</dbReference>
<comment type="similarity">
    <text evidence="1">Belongs to the LysR transcriptional regulatory family.</text>
</comment>
<dbReference type="OrthoDB" id="9785745at2"/>
<dbReference type="Gene3D" id="1.10.10.10">
    <property type="entry name" value="Winged helix-like DNA-binding domain superfamily/Winged helix DNA-binding domain"/>
    <property type="match status" value="1"/>
</dbReference>
<protein>
    <submittedName>
        <fullName evidence="6">DNA-binding transcriptional regulator, LysR family</fullName>
    </submittedName>
</protein>
<dbReference type="PANTHER" id="PTHR30126">
    <property type="entry name" value="HTH-TYPE TRANSCRIPTIONAL REGULATOR"/>
    <property type="match status" value="1"/>
</dbReference>
<dbReference type="PRINTS" id="PR00039">
    <property type="entry name" value="HTHLYSR"/>
</dbReference>
<keyword evidence="7" id="KW-1185">Reference proteome</keyword>
<dbReference type="SUPFAM" id="SSF46785">
    <property type="entry name" value="Winged helix' DNA-binding domain"/>
    <property type="match status" value="1"/>
</dbReference>
<feature type="domain" description="HTH lysR-type" evidence="5">
    <location>
        <begin position="1"/>
        <end position="58"/>
    </location>
</feature>
<accession>A0A1M5T2J4</accession>
<keyword evidence="2" id="KW-0805">Transcription regulation</keyword>
<evidence type="ECO:0000256" key="2">
    <source>
        <dbReference type="ARBA" id="ARBA00023015"/>
    </source>
</evidence>
<dbReference type="AlphaFoldDB" id="A0A1M5T2J4"/>
<keyword evidence="4" id="KW-0804">Transcription</keyword>
<reference evidence="7" key="1">
    <citation type="submission" date="2016-11" db="EMBL/GenBank/DDBJ databases">
        <authorList>
            <person name="Varghese N."/>
            <person name="Submissions S."/>
        </authorList>
    </citation>
    <scope>NUCLEOTIDE SEQUENCE [LARGE SCALE GENOMIC DNA]</scope>
    <source>
        <strain evidence="7">CGMCC 1.6496</strain>
    </source>
</reference>
<evidence type="ECO:0000313" key="7">
    <source>
        <dbReference type="Proteomes" id="UP000184079"/>
    </source>
</evidence>
<keyword evidence="3 6" id="KW-0238">DNA-binding</keyword>
<dbReference type="InterPro" id="IPR000847">
    <property type="entry name" value="LysR_HTH_N"/>
</dbReference>
<dbReference type="EMBL" id="FQXD01000007">
    <property type="protein sequence ID" value="SHH44898.1"/>
    <property type="molecule type" value="Genomic_DNA"/>
</dbReference>
<dbReference type="InterPro" id="IPR036388">
    <property type="entry name" value="WH-like_DNA-bd_sf"/>
</dbReference>
<dbReference type="GO" id="GO:0003700">
    <property type="term" value="F:DNA-binding transcription factor activity"/>
    <property type="evidence" value="ECO:0007669"/>
    <property type="project" value="InterPro"/>
</dbReference>
<evidence type="ECO:0000259" key="5">
    <source>
        <dbReference type="PROSITE" id="PS50931"/>
    </source>
</evidence>
<dbReference type="GO" id="GO:0000976">
    <property type="term" value="F:transcription cis-regulatory region binding"/>
    <property type="evidence" value="ECO:0007669"/>
    <property type="project" value="TreeGrafter"/>
</dbReference>
<dbReference type="CDD" id="cd08420">
    <property type="entry name" value="PBP2_CysL_like"/>
    <property type="match status" value="1"/>
</dbReference>
<evidence type="ECO:0000256" key="3">
    <source>
        <dbReference type="ARBA" id="ARBA00023125"/>
    </source>
</evidence>
<dbReference type="Proteomes" id="UP000184079">
    <property type="component" value="Unassembled WGS sequence"/>
</dbReference>
<evidence type="ECO:0000256" key="1">
    <source>
        <dbReference type="ARBA" id="ARBA00009437"/>
    </source>
</evidence>
<name>A0A1M5T2J4_9BACI</name>
<dbReference type="PROSITE" id="PS50931">
    <property type="entry name" value="HTH_LYSR"/>
    <property type="match status" value="1"/>
</dbReference>
<sequence>MYYDALRTFITLAEVKNFTKTAEVLHISQPSVSLHIKNLERELATELVVRSRKSLQLSPTGEILYERAKQILKIYEQTKRDILEQQEVVKGRLKIGASFTIGEYMLPALLADVHTAYPGLELEIVIGNTEEIVQQTKHFQVDIGLIEGQTSDKELAVCPFMEDELWIVAPHQHKLANKAKVTTSDLQSQAWISREEGSGTREYLEHVIRSNGLKVESIITIGSNQGVKESVINGMGLSLLSYSVIERDVQLKQLAILQMEDMHFKRTFSYVYSPIMKNKRNVATFIKMLQQKWPYDK</sequence>
<dbReference type="Pfam" id="PF03466">
    <property type="entry name" value="LysR_substrate"/>
    <property type="match status" value="1"/>
</dbReference>
<organism evidence="6 7">
    <name type="scientific">Virgibacillus chiguensis</name>
    <dbReference type="NCBI Taxonomy" id="411959"/>
    <lineage>
        <taxon>Bacteria</taxon>
        <taxon>Bacillati</taxon>
        <taxon>Bacillota</taxon>
        <taxon>Bacilli</taxon>
        <taxon>Bacillales</taxon>
        <taxon>Bacillaceae</taxon>
        <taxon>Virgibacillus</taxon>
    </lineage>
</organism>
<dbReference type="PANTHER" id="PTHR30126:SF39">
    <property type="entry name" value="HTH-TYPE TRANSCRIPTIONAL REGULATOR CYSL"/>
    <property type="match status" value="1"/>
</dbReference>
<dbReference type="InterPro" id="IPR036390">
    <property type="entry name" value="WH_DNA-bd_sf"/>
</dbReference>
<dbReference type="Gene3D" id="3.40.190.290">
    <property type="match status" value="1"/>
</dbReference>
<gene>
    <name evidence="6" type="ORF">SAMN05421807_10791</name>
</gene>